<evidence type="ECO:0000313" key="1">
    <source>
        <dbReference type="EMBL" id="OQQ79413.1"/>
    </source>
</evidence>
<evidence type="ECO:0000313" key="4">
    <source>
        <dbReference type="Proteomes" id="UP000196255"/>
    </source>
</evidence>
<evidence type="ECO:0000313" key="2">
    <source>
        <dbReference type="EMBL" id="OUN19355.1"/>
    </source>
</evidence>
<name>A0A1V9QEW6_9LACO</name>
<comment type="caution">
    <text evidence="1">The sequence shown here is derived from an EMBL/GenBank/DDBJ whole genome shotgun (WGS) entry which is preliminary data.</text>
</comment>
<reference evidence="1 3" key="1">
    <citation type="submission" date="2017-03" db="EMBL/GenBank/DDBJ databases">
        <title>Phylogenomics and comparative genomics of Lactobacillus salivarius, a mammalian gut commensal.</title>
        <authorList>
            <person name="Harris H.M."/>
        </authorList>
    </citation>
    <scope>NUCLEOTIDE SEQUENCE [LARGE SCALE GENOMIC DNA]</scope>
    <source>
        <strain evidence="1 3">LMG 14477</strain>
    </source>
</reference>
<proteinExistence type="predicted"/>
<accession>A0A1V9QEW6</accession>
<dbReference type="RefSeq" id="WP_081531163.1">
    <property type="nucleotide sequence ID" value="NZ_JAUDCU010000001.1"/>
</dbReference>
<organism evidence="1 3">
    <name type="scientific">Ligilactobacillus salivarius</name>
    <dbReference type="NCBI Taxonomy" id="1624"/>
    <lineage>
        <taxon>Bacteria</taxon>
        <taxon>Bacillati</taxon>
        <taxon>Bacillota</taxon>
        <taxon>Bacilli</taxon>
        <taxon>Lactobacillales</taxon>
        <taxon>Lactobacillaceae</taxon>
        <taxon>Ligilactobacillus</taxon>
    </lineage>
</organism>
<protein>
    <recommendedName>
        <fullName evidence="5">DUF3168 domain-containing protein</fullName>
    </recommendedName>
</protein>
<reference evidence="4" key="2">
    <citation type="submission" date="2017-04" db="EMBL/GenBank/DDBJ databases">
        <title>Function of individual gut microbiota members based on whole genome sequencing of pure cultures obtained from chicken caecum.</title>
        <authorList>
            <person name="Medvecky M."/>
            <person name="Cejkova D."/>
            <person name="Polansky O."/>
            <person name="Karasova D."/>
            <person name="Kubasova T."/>
            <person name="Cizek A."/>
            <person name="Rychlik I."/>
        </authorList>
    </citation>
    <scope>NUCLEOTIDE SEQUENCE [LARGE SCALE GENOMIC DNA]</scope>
    <source>
        <strain evidence="4">An84</strain>
    </source>
</reference>
<gene>
    <name evidence="2" type="ORF">B5G36_02225</name>
    <name evidence="1" type="ORF">B6U60_10365</name>
</gene>
<evidence type="ECO:0008006" key="5">
    <source>
        <dbReference type="Google" id="ProtNLM"/>
    </source>
</evidence>
<dbReference type="Gene3D" id="3.30.2000.30">
    <property type="match status" value="1"/>
</dbReference>
<dbReference type="InterPro" id="IPR053745">
    <property type="entry name" value="Viral_Tail_Comp_sf"/>
</dbReference>
<dbReference type="EMBL" id="NBEB01000144">
    <property type="protein sequence ID" value="OQQ79413.1"/>
    <property type="molecule type" value="Genomic_DNA"/>
</dbReference>
<dbReference type="Proteomes" id="UP000196255">
    <property type="component" value="Unassembled WGS sequence"/>
</dbReference>
<reference evidence="2" key="3">
    <citation type="journal article" date="2018" name="BMC Genomics">
        <title>Whole genome sequencing and function prediction of 133 gut anaerobes isolated from chicken caecum in pure cultures.</title>
        <authorList>
            <person name="Medvecky M."/>
            <person name="Cejkova D."/>
            <person name="Polansky O."/>
            <person name="Karasova D."/>
            <person name="Kubasova T."/>
            <person name="Cizek A."/>
            <person name="Rychlik I."/>
        </authorList>
    </citation>
    <scope>NUCLEOTIDE SEQUENCE</scope>
    <source>
        <strain evidence="2">An84</strain>
    </source>
</reference>
<sequence>MNAEQELYDLIYRKCMELTDDTFDYLPPEDETVNYPFIHVGNLDFIGSQTKTSVGGRYSLTVDIWGTKEQRIKVSNLGNALLEQCQGFLVSKNFKFHAFYNEQEKRMMTDTSVPNTVFQRCNLTLVFHIY</sequence>
<dbReference type="EMBL" id="NFHF01000003">
    <property type="protein sequence ID" value="OUN19355.1"/>
    <property type="molecule type" value="Genomic_DNA"/>
</dbReference>
<dbReference type="AlphaFoldDB" id="A0A1V9QEW6"/>
<evidence type="ECO:0000313" key="3">
    <source>
        <dbReference type="Proteomes" id="UP000192638"/>
    </source>
</evidence>
<dbReference type="Proteomes" id="UP000192638">
    <property type="component" value="Unassembled WGS sequence"/>
</dbReference>